<comment type="caution">
    <text evidence="3">The sequence shown here is derived from an EMBL/GenBank/DDBJ whole genome shotgun (WGS) entry which is preliminary data.</text>
</comment>
<accession>A0AAV7G8D8</accession>
<evidence type="ECO:0000259" key="1">
    <source>
        <dbReference type="Pfam" id="PF00004"/>
    </source>
</evidence>
<gene>
    <name evidence="3" type="ORF">IEQ34_018922</name>
</gene>
<dbReference type="GO" id="GO:0016887">
    <property type="term" value="F:ATP hydrolysis activity"/>
    <property type="evidence" value="ECO:0007669"/>
    <property type="project" value="InterPro"/>
</dbReference>
<sequence>MAELKQNRNEEVEEEKETEMQQWAAIERLPTVKRLKYSLFNQRIVSVAELGAVERHRFIDDLIKNVEEDNRRLLEKIIERMNKVDVKLPTIEILYKDLTVEAQCKVVKEQQLPTLWNTIKVDPINFQTKLSETAMMTLLLGPPGCGKTTLLLSLAGKVNQSLKELVRVAPLVDAKEFLLQGSRSKRLTFPKNK</sequence>
<feature type="domain" description="ATPase AAA-type core" evidence="1">
    <location>
        <begin position="138"/>
        <end position="165"/>
    </location>
</feature>
<feature type="domain" description="Pleiotropic ABC efflux transporter N-terminal" evidence="2">
    <location>
        <begin position="67"/>
        <end position="117"/>
    </location>
</feature>
<dbReference type="Proteomes" id="UP000775213">
    <property type="component" value="Unassembled WGS sequence"/>
</dbReference>
<evidence type="ECO:0000313" key="3">
    <source>
        <dbReference type="EMBL" id="KAH0451623.1"/>
    </source>
</evidence>
<dbReference type="GO" id="GO:0005524">
    <property type="term" value="F:ATP binding"/>
    <property type="evidence" value="ECO:0007669"/>
    <property type="project" value="InterPro"/>
</dbReference>
<dbReference type="InterPro" id="IPR027417">
    <property type="entry name" value="P-loop_NTPase"/>
</dbReference>
<dbReference type="InterPro" id="IPR029481">
    <property type="entry name" value="ABC_trans_N"/>
</dbReference>
<dbReference type="Pfam" id="PF14510">
    <property type="entry name" value="ABC_trans_N"/>
    <property type="match status" value="1"/>
</dbReference>
<dbReference type="Gene3D" id="3.40.50.300">
    <property type="entry name" value="P-loop containing nucleotide triphosphate hydrolases"/>
    <property type="match status" value="1"/>
</dbReference>
<dbReference type="AlphaFoldDB" id="A0AAV7G8D8"/>
<evidence type="ECO:0000313" key="4">
    <source>
        <dbReference type="Proteomes" id="UP000775213"/>
    </source>
</evidence>
<dbReference type="PANTHER" id="PTHR48040:SF18">
    <property type="entry name" value="PLEIOTROPIC DRUG RESISTANCE PROTEIN 3-LIKE ISOFORM X1"/>
    <property type="match status" value="1"/>
</dbReference>
<evidence type="ECO:0008006" key="5">
    <source>
        <dbReference type="Google" id="ProtNLM"/>
    </source>
</evidence>
<dbReference type="SUPFAM" id="SSF52540">
    <property type="entry name" value="P-loop containing nucleoside triphosphate hydrolases"/>
    <property type="match status" value="1"/>
</dbReference>
<evidence type="ECO:0000259" key="2">
    <source>
        <dbReference type="Pfam" id="PF14510"/>
    </source>
</evidence>
<dbReference type="InterPro" id="IPR003959">
    <property type="entry name" value="ATPase_AAA_core"/>
</dbReference>
<proteinExistence type="predicted"/>
<dbReference type="EMBL" id="JAGFBR010000017">
    <property type="protein sequence ID" value="KAH0451623.1"/>
    <property type="molecule type" value="Genomic_DNA"/>
</dbReference>
<organism evidence="3 4">
    <name type="scientific">Dendrobium chrysotoxum</name>
    <name type="common">Orchid</name>
    <dbReference type="NCBI Taxonomy" id="161865"/>
    <lineage>
        <taxon>Eukaryota</taxon>
        <taxon>Viridiplantae</taxon>
        <taxon>Streptophyta</taxon>
        <taxon>Embryophyta</taxon>
        <taxon>Tracheophyta</taxon>
        <taxon>Spermatophyta</taxon>
        <taxon>Magnoliopsida</taxon>
        <taxon>Liliopsida</taxon>
        <taxon>Asparagales</taxon>
        <taxon>Orchidaceae</taxon>
        <taxon>Epidendroideae</taxon>
        <taxon>Malaxideae</taxon>
        <taxon>Dendrobiinae</taxon>
        <taxon>Dendrobium</taxon>
    </lineage>
</organism>
<dbReference type="Pfam" id="PF00004">
    <property type="entry name" value="AAA"/>
    <property type="match status" value="1"/>
</dbReference>
<protein>
    <recommendedName>
        <fullName evidence="5">ABC transporter domain-containing protein</fullName>
    </recommendedName>
</protein>
<dbReference type="PANTHER" id="PTHR48040">
    <property type="entry name" value="PLEIOTROPIC DRUG RESISTANCE PROTEIN 1-LIKE ISOFORM X1"/>
    <property type="match status" value="1"/>
</dbReference>
<keyword evidence="4" id="KW-1185">Reference proteome</keyword>
<reference evidence="3 4" key="1">
    <citation type="journal article" date="2021" name="Hortic Res">
        <title>Chromosome-scale assembly of the Dendrobium chrysotoxum genome enhances the understanding of orchid evolution.</title>
        <authorList>
            <person name="Zhang Y."/>
            <person name="Zhang G.Q."/>
            <person name="Zhang D."/>
            <person name="Liu X.D."/>
            <person name="Xu X.Y."/>
            <person name="Sun W.H."/>
            <person name="Yu X."/>
            <person name="Zhu X."/>
            <person name="Wang Z.W."/>
            <person name="Zhao X."/>
            <person name="Zhong W.Y."/>
            <person name="Chen H."/>
            <person name="Yin W.L."/>
            <person name="Huang T."/>
            <person name="Niu S.C."/>
            <person name="Liu Z.J."/>
        </authorList>
    </citation>
    <scope>NUCLEOTIDE SEQUENCE [LARGE SCALE GENOMIC DNA]</scope>
    <source>
        <strain evidence="3">Lindl</strain>
    </source>
</reference>
<name>A0AAV7G8D8_DENCH</name>